<dbReference type="PANTHER" id="PTHR34677">
    <property type="match status" value="1"/>
</dbReference>
<evidence type="ECO:0000256" key="2">
    <source>
        <dbReference type="SAM" id="SignalP"/>
    </source>
</evidence>
<dbReference type="Gene3D" id="2.60.40.10">
    <property type="entry name" value="Immunoglobulins"/>
    <property type="match status" value="4"/>
</dbReference>
<organism evidence="4 5">
    <name type="scientific">Angustibacter luteus</name>
    <dbReference type="NCBI Taxonomy" id="658456"/>
    <lineage>
        <taxon>Bacteria</taxon>
        <taxon>Bacillati</taxon>
        <taxon>Actinomycetota</taxon>
        <taxon>Actinomycetes</taxon>
        <taxon>Kineosporiales</taxon>
        <taxon>Kineosporiaceae</taxon>
    </lineage>
</organism>
<keyword evidence="2" id="KW-0732">Signal</keyword>
<feature type="signal peptide" evidence="2">
    <location>
        <begin position="1"/>
        <end position="23"/>
    </location>
</feature>
<feature type="region of interest" description="Disordered" evidence="1">
    <location>
        <begin position="673"/>
        <end position="692"/>
    </location>
</feature>
<reference evidence="5" key="1">
    <citation type="journal article" date="2019" name="Int. J. Syst. Evol. Microbiol.">
        <title>The Global Catalogue of Microorganisms (GCM) 10K type strain sequencing project: providing services to taxonomists for standard genome sequencing and annotation.</title>
        <authorList>
            <consortium name="The Broad Institute Genomics Platform"/>
            <consortium name="The Broad Institute Genome Sequencing Center for Infectious Disease"/>
            <person name="Wu L."/>
            <person name="Ma J."/>
        </authorList>
    </citation>
    <scope>NUCLEOTIDE SEQUENCE [LARGE SCALE GENOMIC DNA]</scope>
    <source>
        <strain evidence="5">KACC 14249</strain>
    </source>
</reference>
<evidence type="ECO:0000256" key="1">
    <source>
        <dbReference type="SAM" id="MobiDB-lite"/>
    </source>
</evidence>
<sequence>MAATLVVPAALAGQVLTAATASADSSNPSSTGTVQDSFTRSLTPGWGAADSGAAWELNYQSPNFSVSGGAGRIATGTPGATYSAFLPGQSRDVLTHADLSVSTAQTGSGTYLTVAGRGTSDGDGYRAKLRLLADGSVNLALVHGTGAKELTFKSARVAGLTYAPGTQLHVLVGVTGSAPVQVAAKVWQGSTEPAAWTMTATDAAADPAMGNGGLGLSAYLSGSSTKNAQVVSVDNLWSTAVSTLDAPLLAITAGPQEGVSTRTVPQTFEFVAAGAGTAQCRVDTAAWSACTSPTAVQQPADGAHSFQLRGVAPDGKVVASAARTWVLDTTAPVPAVTSGPAAGSTTASAAATFAVATNEPATLSCVVDGGAAAPCTSPVSLTGLNDGAHTLSVVATDSVGNVSSAVSRAWKVDTTAPVLSLTSGPAAGATVASSGATFDVATDGPAALSCTVDGAAAKACTSPVSLTGLGDGAHTLVVTGADAVGNVSSPVSRSWKVDTAAPVLSLTSGPAAGATVTSGSATFDVTTDEPATLSCKLDAAAAKACTSPVSFSGLADGAHTLVVTATDVVGNGGSSVTRSWKVDTAAPVTTVSAGPAEGSSQQGTSVQYTFAANETATFACRLDGGSWTVCTSPVSYSGLAVGAHTIDLRATDSAGNIASLVTRHVTVLAAAPPVPAGKPGASNTGVPAGTAL</sequence>
<keyword evidence="5" id="KW-1185">Reference proteome</keyword>
<gene>
    <name evidence="4" type="ORF">ACFQDO_04955</name>
</gene>
<dbReference type="InterPro" id="IPR013783">
    <property type="entry name" value="Ig-like_fold"/>
</dbReference>
<feature type="chain" id="PRO_5046085958" description="Ig-like domain-containing protein" evidence="2">
    <location>
        <begin position="24"/>
        <end position="692"/>
    </location>
</feature>
<dbReference type="PANTHER" id="PTHR34677:SF3">
    <property type="entry name" value="BACTERIAL IG-LIKE DOMAIN-CONTAINING PROTEIN"/>
    <property type="match status" value="1"/>
</dbReference>
<protein>
    <recommendedName>
        <fullName evidence="3">Ig-like domain-containing protein</fullName>
    </recommendedName>
</protein>
<dbReference type="InterPro" id="IPR007110">
    <property type="entry name" value="Ig-like_dom"/>
</dbReference>
<evidence type="ECO:0000313" key="4">
    <source>
        <dbReference type="EMBL" id="MFC6006475.1"/>
    </source>
</evidence>
<evidence type="ECO:0000259" key="3">
    <source>
        <dbReference type="PROSITE" id="PS50835"/>
    </source>
</evidence>
<comment type="caution">
    <text evidence="4">The sequence shown here is derived from an EMBL/GenBank/DDBJ whole genome shotgun (WGS) entry which is preliminary data.</text>
</comment>
<dbReference type="Proteomes" id="UP001596189">
    <property type="component" value="Unassembled WGS sequence"/>
</dbReference>
<feature type="domain" description="Ig-like" evidence="3">
    <location>
        <begin position="417"/>
        <end position="552"/>
    </location>
</feature>
<evidence type="ECO:0000313" key="5">
    <source>
        <dbReference type="Proteomes" id="UP001596189"/>
    </source>
</evidence>
<accession>A0ABW1JCB9</accession>
<dbReference type="PROSITE" id="PS50835">
    <property type="entry name" value="IG_LIKE"/>
    <property type="match status" value="1"/>
</dbReference>
<name>A0ABW1JCB9_9ACTN</name>
<proteinExistence type="predicted"/>
<feature type="non-terminal residue" evidence="4">
    <location>
        <position position="692"/>
    </location>
</feature>
<dbReference type="EMBL" id="JBHSRD010000003">
    <property type="protein sequence ID" value="MFC6006475.1"/>
    <property type="molecule type" value="Genomic_DNA"/>
</dbReference>